<dbReference type="EMBL" id="CM029042">
    <property type="protein sequence ID" value="KAG2621719.1"/>
    <property type="molecule type" value="Genomic_DNA"/>
</dbReference>
<dbReference type="Proteomes" id="UP000823388">
    <property type="component" value="Chromosome 3N"/>
</dbReference>
<gene>
    <name evidence="2" type="ORF">PVAP13_3NG303700</name>
</gene>
<name>A0A8T0UGN8_PANVG</name>
<dbReference type="AlphaFoldDB" id="A0A8T0UGN8"/>
<sequence length="89" mass="9238">MPRLGCFIGAVGGRRAIPSASTGPRPGCATAISAPPSTSSPLPPLPVQSRLKAQTVAAAWFCSVLPSTSYAFPDQNIDSCEVPRLRQVT</sequence>
<feature type="compositionally biased region" description="Low complexity" evidence="1">
    <location>
        <begin position="29"/>
        <end position="40"/>
    </location>
</feature>
<feature type="region of interest" description="Disordered" evidence="1">
    <location>
        <begin position="15"/>
        <end position="46"/>
    </location>
</feature>
<protein>
    <submittedName>
        <fullName evidence="2">Uncharacterized protein</fullName>
    </submittedName>
</protein>
<keyword evidence="3" id="KW-1185">Reference proteome</keyword>
<organism evidence="2 3">
    <name type="scientific">Panicum virgatum</name>
    <name type="common">Blackwell switchgrass</name>
    <dbReference type="NCBI Taxonomy" id="38727"/>
    <lineage>
        <taxon>Eukaryota</taxon>
        <taxon>Viridiplantae</taxon>
        <taxon>Streptophyta</taxon>
        <taxon>Embryophyta</taxon>
        <taxon>Tracheophyta</taxon>
        <taxon>Spermatophyta</taxon>
        <taxon>Magnoliopsida</taxon>
        <taxon>Liliopsida</taxon>
        <taxon>Poales</taxon>
        <taxon>Poaceae</taxon>
        <taxon>PACMAD clade</taxon>
        <taxon>Panicoideae</taxon>
        <taxon>Panicodae</taxon>
        <taxon>Paniceae</taxon>
        <taxon>Panicinae</taxon>
        <taxon>Panicum</taxon>
        <taxon>Panicum sect. Hiantes</taxon>
    </lineage>
</organism>
<evidence type="ECO:0000256" key="1">
    <source>
        <dbReference type="SAM" id="MobiDB-lite"/>
    </source>
</evidence>
<proteinExistence type="predicted"/>
<dbReference type="EMBL" id="CM029042">
    <property type="protein sequence ID" value="KAG2621720.1"/>
    <property type="molecule type" value="Genomic_DNA"/>
</dbReference>
<evidence type="ECO:0000313" key="2">
    <source>
        <dbReference type="EMBL" id="KAG2621720.1"/>
    </source>
</evidence>
<evidence type="ECO:0000313" key="3">
    <source>
        <dbReference type="Proteomes" id="UP000823388"/>
    </source>
</evidence>
<reference evidence="2" key="1">
    <citation type="submission" date="2020-05" db="EMBL/GenBank/DDBJ databases">
        <title>WGS assembly of Panicum virgatum.</title>
        <authorList>
            <person name="Lovell J.T."/>
            <person name="Jenkins J."/>
            <person name="Shu S."/>
            <person name="Juenger T.E."/>
            <person name="Schmutz J."/>
        </authorList>
    </citation>
    <scope>NUCLEOTIDE SEQUENCE</scope>
    <source>
        <strain evidence="2">AP13</strain>
    </source>
</reference>
<comment type="caution">
    <text evidence="2">The sequence shown here is derived from an EMBL/GenBank/DDBJ whole genome shotgun (WGS) entry which is preliminary data.</text>
</comment>
<accession>A0A8T0UGN8</accession>